<protein>
    <submittedName>
        <fullName evidence="1">Uncharacterized protein</fullName>
    </submittedName>
</protein>
<name>A0A9N7UPH1_PLEPL</name>
<proteinExistence type="predicted"/>
<gene>
    <name evidence="1" type="ORF">PLEPLA_LOCUS21934</name>
</gene>
<keyword evidence="2" id="KW-1185">Reference proteome</keyword>
<comment type="caution">
    <text evidence="1">The sequence shown here is derived from an EMBL/GenBank/DDBJ whole genome shotgun (WGS) entry which is preliminary data.</text>
</comment>
<sequence>MGRPLGLLKVTVPQLAPVCRHMREQQLYSKPPPDVLTPHPISEAEPSRLLVFAVLFLFGHNPELMTTDELGIY</sequence>
<organism evidence="1 2">
    <name type="scientific">Pleuronectes platessa</name>
    <name type="common">European plaice</name>
    <dbReference type="NCBI Taxonomy" id="8262"/>
    <lineage>
        <taxon>Eukaryota</taxon>
        <taxon>Metazoa</taxon>
        <taxon>Chordata</taxon>
        <taxon>Craniata</taxon>
        <taxon>Vertebrata</taxon>
        <taxon>Euteleostomi</taxon>
        <taxon>Actinopterygii</taxon>
        <taxon>Neopterygii</taxon>
        <taxon>Teleostei</taxon>
        <taxon>Neoteleostei</taxon>
        <taxon>Acanthomorphata</taxon>
        <taxon>Carangaria</taxon>
        <taxon>Pleuronectiformes</taxon>
        <taxon>Pleuronectoidei</taxon>
        <taxon>Pleuronectidae</taxon>
        <taxon>Pleuronectes</taxon>
    </lineage>
</organism>
<accession>A0A9N7UPH1</accession>
<evidence type="ECO:0000313" key="2">
    <source>
        <dbReference type="Proteomes" id="UP001153269"/>
    </source>
</evidence>
<reference evidence="1" key="1">
    <citation type="submission" date="2020-03" db="EMBL/GenBank/DDBJ databases">
        <authorList>
            <person name="Weist P."/>
        </authorList>
    </citation>
    <scope>NUCLEOTIDE SEQUENCE</scope>
</reference>
<evidence type="ECO:0000313" key="1">
    <source>
        <dbReference type="EMBL" id="CAB1433843.1"/>
    </source>
</evidence>
<dbReference type="Proteomes" id="UP001153269">
    <property type="component" value="Unassembled WGS sequence"/>
</dbReference>
<dbReference type="AlphaFoldDB" id="A0A9N7UPH1"/>
<dbReference type="EMBL" id="CADEAL010001602">
    <property type="protein sequence ID" value="CAB1433843.1"/>
    <property type="molecule type" value="Genomic_DNA"/>
</dbReference>